<evidence type="ECO:0000256" key="2">
    <source>
        <dbReference type="ARBA" id="ARBA00022737"/>
    </source>
</evidence>
<dbReference type="InterPro" id="IPR003591">
    <property type="entry name" value="Leu-rich_rpt_typical-subtyp"/>
</dbReference>
<dbReference type="OrthoDB" id="2325980at2759"/>
<dbReference type="RefSeq" id="XP_026731279.1">
    <property type="nucleotide sequence ID" value="XM_026875478.1"/>
</dbReference>
<dbReference type="RefSeq" id="XP_026731281.1">
    <property type="nucleotide sequence ID" value="XM_026875480.1"/>
</dbReference>
<evidence type="ECO:0000256" key="4">
    <source>
        <dbReference type="SAM" id="Phobius"/>
    </source>
</evidence>
<dbReference type="InterPro" id="IPR001611">
    <property type="entry name" value="Leu-rich_rpt"/>
</dbReference>
<feature type="transmembrane region" description="Helical" evidence="4">
    <location>
        <begin position="760"/>
        <end position="786"/>
    </location>
</feature>
<keyword evidence="2" id="KW-0677">Repeat</keyword>
<dbReference type="PANTHER" id="PTHR24366">
    <property type="entry name" value="IG(IMMUNOGLOBULIN) AND LRR(LEUCINE RICH REPEAT) DOMAINS"/>
    <property type="match status" value="1"/>
</dbReference>
<feature type="chain" id="PRO_5044656530" evidence="5">
    <location>
        <begin position="27"/>
        <end position="865"/>
    </location>
</feature>
<keyword evidence="4" id="KW-1133">Transmembrane helix</keyword>
<reference evidence="7 8" key="1">
    <citation type="submission" date="2025-04" db="UniProtKB">
        <authorList>
            <consortium name="RefSeq"/>
        </authorList>
    </citation>
    <scope>IDENTIFICATION</scope>
</reference>
<evidence type="ECO:0000313" key="8">
    <source>
        <dbReference type="RefSeq" id="XP_026731280.1"/>
    </source>
</evidence>
<evidence type="ECO:0000313" key="9">
    <source>
        <dbReference type="RefSeq" id="XP_026731281.1"/>
    </source>
</evidence>
<evidence type="ECO:0000256" key="3">
    <source>
        <dbReference type="SAM" id="MobiDB-lite"/>
    </source>
</evidence>
<dbReference type="PROSITE" id="PS51450">
    <property type="entry name" value="LRR"/>
    <property type="match status" value="4"/>
</dbReference>
<keyword evidence="6" id="KW-1185">Reference proteome</keyword>
<organism evidence="6 8">
    <name type="scientific">Trichoplusia ni</name>
    <name type="common">Cabbage looper</name>
    <dbReference type="NCBI Taxonomy" id="7111"/>
    <lineage>
        <taxon>Eukaryota</taxon>
        <taxon>Metazoa</taxon>
        <taxon>Ecdysozoa</taxon>
        <taxon>Arthropoda</taxon>
        <taxon>Hexapoda</taxon>
        <taxon>Insecta</taxon>
        <taxon>Pterygota</taxon>
        <taxon>Neoptera</taxon>
        <taxon>Endopterygota</taxon>
        <taxon>Lepidoptera</taxon>
        <taxon>Glossata</taxon>
        <taxon>Ditrysia</taxon>
        <taxon>Noctuoidea</taxon>
        <taxon>Noctuidae</taxon>
        <taxon>Plusiinae</taxon>
        <taxon>Trichoplusia</taxon>
    </lineage>
</organism>
<dbReference type="RefSeq" id="XP_026731280.1">
    <property type="nucleotide sequence ID" value="XM_026875479.1"/>
</dbReference>
<keyword evidence="5" id="KW-0732">Signal</keyword>
<dbReference type="SUPFAM" id="SSF52058">
    <property type="entry name" value="L domain-like"/>
    <property type="match status" value="2"/>
</dbReference>
<dbReference type="CTD" id="37549"/>
<sequence length="865" mass="97148">MGARSRELVLLLAVCALALSEPVSKAADTKKDDADNFLYQYDDFDAADDQEVLYNENRPCPRDCICTVSQGYRTAKCDRLEIGTQKFGDDITDLVIENADPRFPIQLTDMIFKKLGLHQITTVKIVNSSIDFIAPNAFHGLPNLYAVNLSNDRLKVLHPETFAHNKKLVLLTLSNNPLKFPAADSQDYFLNTSSIQELDISYCNMKYIAANTFTNMPGVMYLNLAGNNLSNMDRNTFKKLLDLEELDLSDNDIKSLPDEIFSENNELATLHISRNPVDTVYGLQISDLLTLNAGQTNIRFVGPSMFNGMTYIANLNLSGNNIEKIHNQAFHKLVELNYLDLSYNNLDFISNILIKENIELDIFKISNNPKLQHLPAEGFECSVDQFNIYLFDASHCGLKEIYDNSLRTFSALSVVNLANNEIKTIGTKVFSMCPKLVEINLSYNFLTTLDAKVFEKNNELGKLYLQGNPLKVFSAEVFVHTPMITYLDMSHAELTSLWKADKNRSPTLLSNLTFLNVSHNRITEIKQTELDHLNKLNALDISNNPLACSRDFENLMTWLSNRKVSPNGVSSSIANLARDSKDEDVSTYSWEFLTRKTCGTAMVHPVEPLPSVSDEDIWERINNDDEGNFDLKNTLDDGKIADDTKAQKDSFLGNDIVDDDKDEGDDDDDSADEDEDDEDEDDDASEDYDGDDEVDLKVKLIEKPSTTTEDYAASTKSSAIPDEEIDIKLFEHDITNVESSSNLYVQESIQAEEEHGHYGYLWPISIVIFGALLLLIVIAKVVMLMCTKRNKQIRYNSAIIAAMSQSGRTKKDCGLVYQQLTEDLASPATPKLSRYTPLHSVTVNASNMSYESSPFHHSNIVPEAV</sequence>
<evidence type="ECO:0000256" key="1">
    <source>
        <dbReference type="ARBA" id="ARBA00022614"/>
    </source>
</evidence>
<dbReference type="GeneID" id="113496318"/>
<dbReference type="Gene3D" id="3.80.10.10">
    <property type="entry name" value="Ribonuclease Inhibitor"/>
    <property type="match status" value="4"/>
</dbReference>
<dbReference type="InterPro" id="IPR032675">
    <property type="entry name" value="LRR_dom_sf"/>
</dbReference>
<dbReference type="SMART" id="SM00369">
    <property type="entry name" value="LRR_TYP"/>
    <property type="match status" value="9"/>
</dbReference>
<protein>
    <submittedName>
        <fullName evidence="7 8">Protein artichoke</fullName>
    </submittedName>
</protein>
<evidence type="ECO:0000313" key="7">
    <source>
        <dbReference type="RefSeq" id="XP_026731279.1"/>
    </source>
</evidence>
<evidence type="ECO:0000256" key="5">
    <source>
        <dbReference type="SAM" id="SignalP"/>
    </source>
</evidence>
<dbReference type="PANTHER" id="PTHR24366:SF96">
    <property type="entry name" value="LEUCINE RICH REPEAT CONTAINING 53"/>
    <property type="match status" value="1"/>
</dbReference>
<evidence type="ECO:0000313" key="6">
    <source>
        <dbReference type="Proteomes" id="UP000322000"/>
    </source>
</evidence>
<proteinExistence type="predicted"/>
<keyword evidence="4" id="KW-0812">Transmembrane</keyword>
<name>A0A7E5VSG8_TRINI</name>
<dbReference type="Proteomes" id="UP000322000">
    <property type="component" value="Chromosome 8"/>
</dbReference>
<feature type="signal peptide" evidence="5">
    <location>
        <begin position="1"/>
        <end position="26"/>
    </location>
</feature>
<accession>A0A7E5VSG8</accession>
<feature type="compositionally biased region" description="Acidic residues" evidence="3">
    <location>
        <begin position="656"/>
        <end position="693"/>
    </location>
</feature>
<keyword evidence="4" id="KW-0472">Membrane</keyword>
<keyword evidence="1" id="KW-0433">Leucine-rich repeat</keyword>
<feature type="region of interest" description="Disordered" evidence="3">
    <location>
        <begin position="650"/>
        <end position="693"/>
    </location>
</feature>
<gene>
    <name evidence="7 8 9" type="primary">LOC113496318</name>
</gene>
<dbReference type="KEGG" id="tnl:113496318"/>
<dbReference type="AlphaFoldDB" id="A0A7E5VSG8"/>
<dbReference type="Pfam" id="PF13855">
    <property type="entry name" value="LRR_8"/>
    <property type="match status" value="4"/>
</dbReference>